<feature type="region of interest" description="Disordered" evidence="5">
    <location>
        <begin position="182"/>
        <end position="291"/>
    </location>
</feature>
<protein>
    <recommendedName>
        <fullName evidence="2">histidine kinase</fullName>
        <ecNumber evidence="2">2.7.13.3</ecNumber>
    </recommendedName>
</protein>
<evidence type="ECO:0000313" key="7">
    <source>
        <dbReference type="Proteomes" id="UP000614334"/>
    </source>
</evidence>
<comment type="catalytic activity">
    <reaction evidence="1">
        <text>ATP + protein L-histidine = ADP + protein N-phospho-L-histidine.</text>
        <dbReference type="EC" id="2.7.13.3"/>
    </reaction>
</comment>
<evidence type="ECO:0000313" key="6">
    <source>
        <dbReference type="EMBL" id="KAF8748555.1"/>
    </source>
</evidence>
<keyword evidence="4 6" id="KW-0418">Kinase</keyword>
<proteinExistence type="predicted"/>
<comment type="caution">
    <text evidence="6">The sequence shown here is derived from an EMBL/GenBank/DDBJ whole genome shotgun (WGS) entry which is preliminary data.</text>
</comment>
<sequence>MLVPLGLGASTKGLQLIVKLDDEIDVQARLAAYQAQARDMNFTRGEQYVLADTSRRRVEEWVAQRMEEGLGEDGTVMGDEMRLRQVATNLASNACKFTKPGGRITLRTKLIIPGPENRARLSSDHRPLSYVWVYSYSWRRGYHSGASTGLGSGALLAAGAPAMPLQSGNALKSIMVGPCGRPSVGNSPVTSRVGGSDSASRPALSDPTASRIVMSEPTPSRSGTGLSDSRVGLNHPTASRIVLPAELPRTSPKPSVHRSMPSETSFPPLKTTAPAPSNGSPVRPTAGSAESLSPLRVLVVDDDCSAHSPTDDTDAHTSRMYCRERREWTNRARHAFSAAAYSTVAAHPIFGRVSLALIGVYRTPNLIFGGPIGWVEYGESKYDIVFLDNQ</sequence>
<dbReference type="InterPro" id="IPR036890">
    <property type="entry name" value="HATPase_C_sf"/>
</dbReference>
<dbReference type="AlphaFoldDB" id="A0A8H7I4R9"/>
<dbReference type="GO" id="GO:0000155">
    <property type="term" value="F:phosphorelay sensor kinase activity"/>
    <property type="evidence" value="ECO:0007669"/>
    <property type="project" value="TreeGrafter"/>
</dbReference>
<evidence type="ECO:0000256" key="5">
    <source>
        <dbReference type="SAM" id="MobiDB-lite"/>
    </source>
</evidence>
<gene>
    <name evidence="6" type="ORF">RHS01_10771</name>
</gene>
<evidence type="ECO:0000256" key="4">
    <source>
        <dbReference type="ARBA" id="ARBA00022777"/>
    </source>
</evidence>
<dbReference type="PANTHER" id="PTHR43047">
    <property type="entry name" value="TWO-COMPONENT HISTIDINE PROTEIN KINASE"/>
    <property type="match status" value="1"/>
</dbReference>
<dbReference type="Gene3D" id="3.30.565.10">
    <property type="entry name" value="Histidine kinase-like ATPase, C-terminal domain"/>
    <property type="match status" value="1"/>
</dbReference>
<dbReference type="GO" id="GO:0009927">
    <property type="term" value="F:histidine phosphotransfer kinase activity"/>
    <property type="evidence" value="ECO:0007669"/>
    <property type="project" value="TreeGrafter"/>
</dbReference>
<accession>A0A8H7I4R9</accession>
<dbReference type="EMBL" id="JACYCF010000037">
    <property type="protein sequence ID" value="KAF8748555.1"/>
    <property type="molecule type" value="Genomic_DNA"/>
</dbReference>
<reference evidence="6" key="1">
    <citation type="submission" date="2020-09" db="EMBL/GenBank/DDBJ databases">
        <title>Comparative genome analyses of four rice-infecting Rhizoctonia solani isolates reveal extensive enrichment of homogalacturonan modification genes.</title>
        <authorList>
            <person name="Lee D.-Y."/>
            <person name="Jeon J."/>
            <person name="Kim K.-T."/>
            <person name="Cheong K."/>
            <person name="Song H."/>
            <person name="Choi G."/>
            <person name="Ko J."/>
            <person name="Opiyo S.O."/>
            <person name="Zuo S."/>
            <person name="Madhav S."/>
            <person name="Lee Y.-H."/>
            <person name="Wang G.-L."/>
        </authorList>
    </citation>
    <scope>NUCLEOTIDE SEQUENCE</scope>
    <source>
        <strain evidence="6">AG1-IA B2</strain>
    </source>
</reference>
<name>A0A8H7I4R9_9AGAM</name>
<dbReference type="PANTHER" id="PTHR43047:SF66">
    <property type="entry name" value="HISKA"/>
    <property type="match status" value="1"/>
</dbReference>
<evidence type="ECO:0000256" key="3">
    <source>
        <dbReference type="ARBA" id="ARBA00022679"/>
    </source>
</evidence>
<feature type="compositionally biased region" description="Polar residues" evidence="5">
    <location>
        <begin position="217"/>
        <end position="227"/>
    </location>
</feature>
<evidence type="ECO:0000256" key="2">
    <source>
        <dbReference type="ARBA" id="ARBA00012438"/>
    </source>
</evidence>
<dbReference type="EC" id="2.7.13.3" evidence="2"/>
<dbReference type="GO" id="GO:0005886">
    <property type="term" value="C:plasma membrane"/>
    <property type="evidence" value="ECO:0007669"/>
    <property type="project" value="TreeGrafter"/>
</dbReference>
<keyword evidence="3" id="KW-0808">Transferase</keyword>
<dbReference type="SUPFAM" id="SSF55874">
    <property type="entry name" value="ATPase domain of HSP90 chaperone/DNA topoisomerase II/histidine kinase"/>
    <property type="match status" value="1"/>
</dbReference>
<evidence type="ECO:0000256" key="1">
    <source>
        <dbReference type="ARBA" id="ARBA00000085"/>
    </source>
</evidence>
<organism evidence="6 7">
    <name type="scientific">Rhizoctonia solani</name>
    <dbReference type="NCBI Taxonomy" id="456999"/>
    <lineage>
        <taxon>Eukaryota</taxon>
        <taxon>Fungi</taxon>
        <taxon>Dikarya</taxon>
        <taxon>Basidiomycota</taxon>
        <taxon>Agaricomycotina</taxon>
        <taxon>Agaricomycetes</taxon>
        <taxon>Cantharellales</taxon>
        <taxon>Ceratobasidiaceae</taxon>
        <taxon>Rhizoctonia</taxon>
    </lineage>
</organism>
<dbReference type="Proteomes" id="UP000614334">
    <property type="component" value="Unassembled WGS sequence"/>
</dbReference>